<sequence>MQSFHLGRQGDIDRLEREVHADPTPGKGEVLVRVRASSLNYRDIMILEGRYGRVPFIPGLIPLSDAAGEVVAVGEAVTRFRSGDRVALTALPGWLAGKITPEVLINQPGANRPGVLSDIKIVQEDALVALPESLSFEEAATLPGAAVTAWVAVGHVRPGETVLVQGTGGVSLFALLFAKNAGARVIATTSSDEKAERLKVLGVDTVVNYQREPEWHLAVREATGGRGADHVIEIGGTGTLERSIQAAAMAGHIELVGTLAGGGSLDAAAFARNIVTIRWASVGSRADFEAMNRAIAVHRLQPVIDRVFPFAEARQAYRHFQSRSHFGKVVIRHDD</sequence>
<gene>
    <name evidence="2" type="ORF">Y958_04825</name>
</gene>
<dbReference type="PANTHER" id="PTHR45033:SF2">
    <property type="entry name" value="ZINC-TYPE ALCOHOL DEHYDROGENASE-LIKE PROTEIN C1773.06C"/>
    <property type="match status" value="1"/>
</dbReference>
<dbReference type="Pfam" id="PF00107">
    <property type="entry name" value="ADH_zinc_N"/>
    <property type="match status" value="1"/>
</dbReference>
<dbReference type="Gene3D" id="3.40.50.720">
    <property type="entry name" value="NAD(P)-binding Rossmann-like Domain"/>
    <property type="match status" value="1"/>
</dbReference>
<dbReference type="RefSeq" id="WP_088871111.1">
    <property type="nucleotide sequence ID" value="NZ_CP022110.1"/>
</dbReference>
<dbReference type="SMART" id="SM00829">
    <property type="entry name" value="PKS_ER"/>
    <property type="match status" value="1"/>
</dbReference>
<dbReference type="GO" id="GO:0016491">
    <property type="term" value="F:oxidoreductase activity"/>
    <property type="evidence" value="ECO:0007669"/>
    <property type="project" value="InterPro"/>
</dbReference>
<dbReference type="EMBL" id="CP022110">
    <property type="protein sequence ID" value="ASG20217.1"/>
    <property type="molecule type" value="Genomic_DNA"/>
</dbReference>
<protein>
    <submittedName>
        <fullName evidence="2">NAD(P)-dependent alcohol dehydrogenase</fullName>
    </submittedName>
</protein>
<keyword evidence="3" id="KW-1185">Reference proteome</keyword>
<dbReference type="KEGG" id="nao:Y958_04825"/>
<evidence type="ECO:0000313" key="2">
    <source>
        <dbReference type="EMBL" id="ASG20217.1"/>
    </source>
</evidence>
<reference evidence="2 3" key="1">
    <citation type="submission" date="2017-06" db="EMBL/GenBank/DDBJ databases">
        <title>Complete genome sequence of Nitrospirillum amazonense strain CBAmC, an endophytic nitrogen-fixing and plant growth-promoting bacterium, isolated from sugarcane.</title>
        <authorList>
            <person name="Schwab S."/>
            <person name="dos Santos Teixeira K.R."/>
            <person name="Simoes Araujo J.L."/>
            <person name="Soares Vidal M."/>
            <person name="Borges de Freitas H.R."/>
            <person name="Rivello Crivelaro A.L."/>
            <person name="Bueno de Camargo Nunes A."/>
            <person name="dos Santos C.M."/>
            <person name="Palmeira da Silva Rosa D."/>
            <person name="da Silva Padilha D."/>
            <person name="da Silva E."/>
            <person name="Araujo Terra L."/>
            <person name="Soares Mendes V."/>
            <person name="Farinelli L."/>
            <person name="Magalhaes Cruz L."/>
            <person name="Baldani J.I."/>
        </authorList>
    </citation>
    <scope>NUCLEOTIDE SEQUENCE [LARGE SCALE GENOMIC DNA]</scope>
    <source>
        <strain evidence="2 3">CBAmC</strain>
    </source>
</reference>
<dbReference type="InterPro" id="IPR013149">
    <property type="entry name" value="ADH-like_C"/>
</dbReference>
<dbReference type="AlphaFoldDB" id="A0A248JND0"/>
<proteinExistence type="predicted"/>
<dbReference type="SUPFAM" id="SSF51735">
    <property type="entry name" value="NAD(P)-binding Rossmann-fold domains"/>
    <property type="match status" value="1"/>
</dbReference>
<organism evidence="2 3">
    <name type="scientific">Nitrospirillum viridazoti CBAmc</name>
    <dbReference type="NCBI Taxonomy" id="1441467"/>
    <lineage>
        <taxon>Bacteria</taxon>
        <taxon>Pseudomonadati</taxon>
        <taxon>Pseudomonadota</taxon>
        <taxon>Alphaproteobacteria</taxon>
        <taxon>Rhodospirillales</taxon>
        <taxon>Azospirillaceae</taxon>
        <taxon>Nitrospirillum</taxon>
        <taxon>Nitrospirillum viridazoti</taxon>
    </lineage>
</organism>
<dbReference type="InterPro" id="IPR011032">
    <property type="entry name" value="GroES-like_sf"/>
</dbReference>
<dbReference type="Proteomes" id="UP000197153">
    <property type="component" value="Chromosome 1"/>
</dbReference>
<dbReference type="SUPFAM" id="SSF50129">
    <property type="entry name" value="GroES-like"/>
    <property type="match status" value="1"/>
</dbReference>
<dbReference type="Gene3D" id="3.90.180.10">
    <property type="entry name" value="Medium-chain alcohol dehydrogenases, catalytic domain"/>
    <property type="match status" value="1"/>
</dbReference>
<dbReference type="InterPro" id="IPR052711">
    <property type="entry name" value="Zinc_ADH-like"/>
</dbReference>
<evidence type="ECO:0000313" key="3">
    <source>
        <dbReference type="Proteomes" id="UP000197153"/>
    </source>
</evidence>
<dbReference type="CDD" id="cd08276">
    <property type="entry name" value="MDR7"/>
    <property type="match status" value="1"/>
</dbReference>
<dbReference type="InterPro" id="IPR036291">
    <property type="entry name" value="NAD(P)-bd_dom_sf"/>
</dbReference>
<dbReference type="InterPro" id="IPR020843">
    <property type="entry name" value="ER"/>
</dbReference>
<dbReference type="PANTHER" id="PTHR45033">
    <property type="match status" value="1"/>
</dbReference>
<dbReference type="InterPro" id="IPR013154">
    <property type="entry name" value="ADH-like_N"/>
</dbReference>
<dbReference type="Pfam" id="PF08240">
    <property type="entry name" value="ADH_N"/>
    <property type="match status" value="1"/>
</dbReference>
<evidence type="ECO:0000259" key="1">
    <source>
        <dbReference type="SMART" id="SM00829"/>
    </source>
</evidence>
<name>A0A248JND0_9PROT</name>
<feature type="domain" description="Enoyl reductase (ER)" evidence="1">
    <location>
        <begin position="10"/>
        <end position="331"/>
    </location>
</feature>
<accession>A0A248JND0</accession>